<dbReference type="SUPFAM" id="SSF52096">
    <property type="entry name" value="ClpP/crotonase"/>
    <property type="match status" value="1"/>
</dbReference>
<dbReference type="CDD" id="cd06558">
    <property type="entry name" value="crotonase-like"/>
    <property type="match status" value="1"/>
</dbReference>
<evidence type="ECO:0000256" key="2">
    <source>
        <dbReference type="RuleBase" id="RU003707"/>
    </source>
</evidence>
<dbReference type="InterPro" id="IPR001753">
    <property type="entry name" value="Enoyl-CoA_hydra/iso"/>
</dbReference>
<dbReference type="EMBL" id="NTJD01000011">
    <property type="protein sequence ID" value="PCD75653.1"/>
    <property type="molecule type" value="Genomic_DNA"/>
</dbReference>
<dbReference type="Pfam" id="PF00378">
    <property type="entry name" value="ECH_1"/>
    <property type="match status" value="1"/>
</dbReference>
<dbReference type="InterPro" id="IPR014748">
    <property type="entry name" value="Enoyl-CoA_hydra_C"/>
</dbReference>
<proteinExistence type="inferred from homology"/>
<reference evidence="3 4" key="1">
    <citation type="submission" date="2017-09" db="EMBL/GenBank/DDBJ databases">
        <title>A multilocus sequence analysis scheme for characterization of bacteria in the genus Thioclava.</title>
        <authorList>
            <person name="Liu Y."/>
            <person name="Shao Z."/>
        </authorList>
    </citation>
    <scope>NUCLEOTIDE SEQUENCE [LARGE SCALE GENOMIC DNA]</scope>
    <source>
        <strain evidence="3 4">CAU 1312</strain>
    </source>
</reference>
<name>A0A2A4CHV5_9RHOB</name>
<dbReference type="AlphaFoldDB" id="A0A2A4CHV5"/>
<dbReference type="Proteomes" id="UP000243507">
    <property type="component" value="Unassembled WGS sequence"/>
</dbReference>
<keyword evidence="4" id="KW-1185">Reference proteome</keyword>
<organism evidence="3 4">
    <name type="scientific">Pseudothioclava arenosa</name>
    <dbReference type="NCBI Taxonomy" id="1795308"/>
    <lineage>
        <taxon>Bacteria</taxon>
        <taxon>Pseudomonadati</taxon>
        <taxon>Pseudomonadota</taxon>
        <taxon>Alphaproteobacteria</taxon>
        <taxon>Rhodobacterales</taxon>
        <taxon>Paracoccaceae</taxon>
        <taxon>Pseudothioclava</taxon>
    </lineage>
</organism>
<dbReference type="Gene3D" id="3.90.226.10">
    <property type="entry name" value="2-enoyl-CoA Hydratase, Chain A, domain 1"/>
    <property type="match status" value="1"/>
</dbReference>
<dbReference type="PANTHER" id="PTHR43459">
    <property type="entry name" value="ENOYL-COA HYDRATASE"/>
    <property type="match status" value="1"/>
</dbReference>
<evidence type="ECO:0000313" key="3">
    <source>
        <dbReference type="EMBL" id="PCD75653.1"/>
    </source>
</evidence>
<comment type="similarity">
    <text evidence="1 2">Belongs to the enoyl-CoA hydratase/isomerase family.</text>
</comment>
<dbReference type="Gene3D" id="1.10.12.10">
    <property type="entry name" value="Lyase 2-enoyl-coa Hydratase, Chain A, domain 2"/>
    <property type="match status" value="1"/>
</dbReference>
<evidence type="ECO:0000313" key="4">
    <source>
        <dbReference type="Proteomes" id="UP000243507"/>
    </source>
</evidence>
<accession>A0A2A4CHV5</accession>
<protein>
    <submittedName>
        <fullName evidence="3">2-(1,2-epoxy-1,2-dihydrophenyl)acetyl-CoA isomerase</fullName>
    </submittedName>
</protein>
<dbReference type="PROSITE" id="PS00166">
    <property type="entry name" value="ENOYL_COA_HYDRATASE"/>
    <property type="match status" value="1"/>
</dbReference>
<evidence type="ECO:0000256" key="1">
    <source>
        <dbReference type="ARBA" id="ARBA00005254"/>
    </source>
</evidence>
<dbReference type="RefSeq" id="WP_096434370.1">
    <property type="nucleotide sequence ID" value="NZ_NTJD01000011.1"/>
</dbReference>
<dbReference type="PANTHER" id="PTHR43459:SF1">
    <property type="entry name" value="EG:BACN32G11.4 PROTEIN"/>
    <property type="match status" value="1"/>
</dbReference>
<dbReference type="InterPro" id="IPR018376">
    <property type="entry name" value="Enoyl-CoA_hyd/isom_CS"/>
</dbReference>
<dbReference type="GO" id="GO:0016853">
    <property type="term" value="F:isomerase activity"/>
    <property type="evidence" value="ECO:0007669"/>
    <property type="project" value="UniProtKB-KW"/>
</dbReference>
<comment type="caution">
    <text evidence="3">The sequence shown here is derived from an EMBL/GenBank/DDBJ whole genome shotgun (WGS) entry which is preliminary data.</text>
</comment>
<gene>
    <name evidence="3" type="ORF">CLN94_12940</name>
</gene>
<dbReference type="OrthoDB" id="9781757at2"/>
<keyword evidence="3" id="KW-0413">Isomerase</keyword>
<dbReference type="InterPro" id="IPR029045">
    <property type="entry name" value="ClpP/crotonase-like_dom_sf"/>
</dbReference>
<sequence>MPYKAIRYELSDGMAVITLDRPDVMNALNTQMRAELLEAMRRASGEARVAVLTGAGRAFCSGQDLGDGAAAAGLDLERVLRDEYEPMLEAIYDAPIPVIAAVNGPAAGAGANLALAADVVIAAESAVFMQAFSRIGLMPDAGGTYWLPRQVGFARAMGLALFAEKIDARRAAEWGMIWEAVADVDFDHHWRARAMALAKGPTQAYRAIKQAMREGYSNDLGQQLEREAQLQGQLGATHDFREGVLAFLEKRPAQYEGR</sequence>